<sequence>MKTDSSADEEESNSLNRRDESAPVFAETQRKKKKEKPEAVEVDEDGYDADIVISEKENIDNMSKSSLLHVVKKGQDFENKTLLKATFEICAMKHNFDYQVAMFVQCASSGNGQLISKWILIMFQTLVF</sequence>
<feature type="region of interest" description="Disordered" evidence="1">
    <location>
        <begin position="1"/>
        <end position="41"/>
    </location>
</feature>
<accession>A0A8X7SJT6</accession>
<reference evidence="2 3" key="1">
    <citation type="submission" date="2020-02" db="EMBL/GenBank/DDBJ databases">
        <authorList>
            <person name="Ma Q."/>
            <person name="Huang Y."/>
            <person name="Song X."/>
            <person name="Pei D."/>
        </authorList>
    </citation>
    <scope>NUCLEOTIDE SEQUENCE [LARGE SCALE GENOMIC DNA]</scope>
    <source>
        <strain evidence="2">Sxm20200214</strain>
        <tissue evidence="2">Leaf</tissue>
    </source>
</reference>
<dbReference type="AlphaFoldDB" id="A0A8X7SJT6"/>
<dbReference type="OrthoDB" id="683469at2759"/>
<protein>
    <submittedName>
        <fullName evidence="2">Uncharacterized protein</fullName>
    </submittedName>
</protein>
<proteinExistence type="predicted"/>
<keyword evidence="3" id="KW-1185">Reference proteome</keyword>
<comment type="caution">
    <text evidence="2">The sequence shown here is derived from an EMBL/GenBank/DDBJ whole genome shotgun (WGS) entry which is preliminary data.</text>
</comment>
<gene>
    <name evidence="2" type="ORF">Bca52824_027185</name>
</gene>
<name>A0A8X7SJT6_BRACI</name>
<feature type="compositionally biased region" description="Acidic residues" evidence="1">
    <location>
        <begin position="1"/>
        <end position="12"/>
    </location>
</feature>
<evidence type="ECO:0000313" key="2">
    <source>
        <dbReference type="EMBL" id="KAG2307437.1"/>
    </source>
</evidence>
<dbReference type="EMBL" id="JAAMPC010000006">
    <property type="protein sequence ID" value="KAG2307437.1"/>
    <property type="molecule type" value="Genomic_DNA"/>
</dbReference>
<organism evidence="2 3">
    <name type="scientific">Brassica carinata</name>
    <name type="common">Ethiopian mustard</name>
    <name type="synonym">Abyssinian cabbage</name>
    <dbReference type="NCBI Taxonomy" id="52824"/>
    <lineage>
        <taxon>Eukaryota</taxon>
        <taxon>Viridiplantae</taxon>
        <taxon>Streptophyta</taxon>
        <taxon>Embryophyta</taxon>
        <taxon>Tracheophyta</taxon>
        <taxon>Spermatophyta</taxon>
        <taxon>Magnoliopsida</taxon>
        <taxon>eudicotyledons</taxon>
        <taxon>Gunneridae</taxon>
        <taxon>Pentapetalae</taxon>
        <taxon>rosids</taxon>
        <taxon>malvids</taxon>
        <taxon>Brassicales</taxon>
        <taxon>Brassicaceae</taxon>
        <taxon>Brassiceae</taxon>
        <taxon>Brassica</taxon>
    </lineage>
</organism>
<dbReference type="Proteomes" id="UP000886595">
    <property type="component" value="Unassembled WGS sequence"/>
</dbReference>
<evidence type="ECO:0000313" key="3">
    <source>
        <dbReference type="Proteomes" id="UP000886595"/>
    </source>
</evidence>
<evidence type="ECO:0000256" key="1">
    <source>
        <dbReference type="SAM" id="MobiDB-lite"/>
    </source>
</evidence>